<dbReference type="Proteomes" id="UP000027466">
    <property type="component" value="Unassembled WGS sequence"/>
</dbReference>
<dbReference type="AlphaFoldDB" id="A0A069PB13"/>
<name>A0A069PB13_9BURK</name>
<evidence type="ECO:0000313" key="2">
    <source>
        <dbReference type="EMBL" id="KDR37850.1"/>
    </source>
</evidence>
<comment type="caution">
    <text evidence="2">The sequence shown here is derived from an EMBL/GenBank/DDBJ whole genome shotgun (WGS) entry which is preliminary data.</text>
</comment>
<protein>
    <submittedName>
        <fullName evidence="2">Uncharacterized protein</fullName>
    </submittedName>
</protein>
<keyword evidence="1" id="KW-1133">Transmembrane helix</keyword>
<sequence>MPYQQTALPGDLDAYQRYFEQKQGQRSRHDRLITVGIALLLAALILFGVVGVVESTFPTLTR</sequence>
<dbReference type="RefSeq" id="WP_035943025.1">
    <property type="nucleotide sequence ID" value="NZ_CADFFX010000042.1"/>
</dbReference>
<evidence type="ECO:0000256" key="1">
    <source>
        <dbReference type="SAM" id="Phobius"/>
    </source>
</evidence>
<reference evidence="2 3" key="1">
    <citation type="submission" date="2014-03" db="EMBL/GenBank/DDBJ databases">
        <title>Draft Genome Sequences of Four Burkholderia Strains.</title>
        <authorList>
            <person name="Liu X.Y."/>
            <person name="Li C.X."/>
            <person name="Xu J.H."/>
        </authorList>
    </citation>
    <scope>NUCLEOTIDE SEQUENCE [LARGE SCALE GENOMIC DNA]</scope>
    <source>
        <strain evidence="2 3">DSM 50014</strain>
    </source>
</reference>
<accession>A0A069PB13</accession>
<keyword evidence="1" id="KW-0472">Membrane</keyword>
<dbReference type="EMBL" id="JFHC01000131">
    <property type="protein sequence ID" value="KDR37850.1"/>
    <property type="molecule type" value="Genomic_DNA"/>
</dbReference>
<keyword evidence="1" id="KW-0812">Transmembrane</keyword>
<organism evidence="2 3">
    <name type="scientific">Caballeronia glathei</name>
    <dbReference type="NCBI Taxonomy" id="60547"/>
    <lineage>
        <taxon>Bacteria</taxon>
        <taxon>Pseudomonadati</taxon>
        <taxon>Pseudomonadota</taxon>
        <taxon>Betaproteobacteria</taxon>
        <taxon>Burkholderiales</taxon>
        <taxon>Burkholderiaceae</taxon>
        <taxon>Caballeronia</taxon>
    </lineage>
</organism>
<gene>
    <name evidence="2" type="ORF">BG61_06715</name>
</gene>
<evidence type="ECO:0000313" key="3">
    <source>
        <dbReference type="Proteomes" id="UP000027466"/>
    </source>
</evidence>
<proteinExistence type="predicted"/>
<feature type="transmembrane region" description="Helical" evidence="1">
    <location>
        <begin position="32"/>
        <end position="53"/>
    </location>
</feature>
<keyword evidence="3" id="KW-1185">Reference proteome</keyword>